<accession>A0A8S5S042</accession>
<sequence length="46" mass="5527">MKLFCLIDLQYFSPNWLINKTNLDSLYYLHKYSSMNQRASRVSPNL</sequence>
<proteinExistence type="predicted"/>
<evidence type="ECO:0000313" key="1">
    <source>
        <dbReference type="EMBL" id="DAF44350.1"/>
    </source>
</evidence>
<organism evidence="1">
    <name type="scientific">Podoviridae sp. ct8Lf7</name>
    <dbReference type="NCBI Taxonomy" id="2827723"/>
    <lineage>
        <taxon>Viruses</taxon>
        <taxon>Duplodnaviria</taxon>
        <taxon>Heunggongvirae</taxon>
        <taxon>Uroviricota</taxon>
        <taxon>Caudoviricetes</taxon>
    </lineage>
</organism>
<reference evidence="1" key="1">
    <citation type="journal article" date="2021" name="Proc. Natl. Acad. Sci. U.S.A.">
        <title>A Catalog of Tens of Thousands of Viruses from Human Metagenomes Reveals Hidden Associations with Chronic Diseases.</title>
        <authorList>
            <person name="Tisza M.J."/>
            <person name="Buck C.B."/>
        </authorList>
    </citation>
    <scope>NUCLEOTIDE SEQUENCE</scope>
    <source>
        <strain evidence="1">Ct8Lf7</strain>
    </source>
</reference>
<protein>
    <submittedName>
        <fullName evidence="1">Uncharacterized protein</fullName>
    </submittedName>
</protein>
<name>A0A8S5S042_9CAUD</name>
<dbReference type="EMBL" id="BK032511">
    <property type="protein sequence ID" value="DAF44350.1"/>
    <property type="molecule type" value="Genomic_DNA"/>
</dbReference>